<reference evidence="7 8" key="1">
    <citation type="journal article" date="2007" name="Genome Res.">
        <title>Genome characteristics of facultatively symbiotic Frankia sp. strains reflect host range and host plant biogeography.</title>
        <authorList>
            <person name="Normand P."/>
            <person name="Lapierre P."/>
            <person name="Tisa L.S."/>
            <person name="Gogarten J.P."/>
            <person name="Alloisio N."/>
            <person name="Bagnarol E."/>
            <person name="Bassi C.A."/>
            <person name="Berry A.M."/>
            <person name="Bickhart D.M."/>
            <person name="Choisne N."/>
            <person name="Couloux A."/>
            <person name="Cournoyer B."/>
            <person name="Cruveiller S."/>
            <person name="Daubin V."/>
            <person name="Demange N."/>
            <person name="Francino M.P."/>
            <person name="Goltsman E."/>
            <person name="Huang Y."/>
            <person name="Kopp O.R."/>
            <person name="Labarre L."/>
            <person name="Lapidus A."/>
            <person name="Lavire C."/>
            <person name="Marechal J."/>
            <person name="Martinez M."/>
            <person name="Mastronunzio J.E."/>
            <person name="Mullin B.C."/>
            <person name="Niemann J."/>
            <person name="Pujic P."/>
            <person name="Rawnsley T."/>
            <person name="Rouy Z."/>
            <person name="Schenowitz C."/>
            <person name="Sellstedt A."/>
            <person name="Tavares F."/>
            <person name="Tomkins J.P."/>
            <person name="Vallenet D."/>
            <person name="Valverde C."/>
            <person name="Wall L.G."/>
            <person name="Wang Y."/>
            <person name="Medigue C."/>
            <person name="Benson D.R."/>
        </authorList>
    </citation>
    <scope>NUCLEOTIDE SEQUENCE [LARGE SCALE GENOMIC DNA]</scope>
    <source>
        <strain evidence="8">DSM 45986 / CECT 9034 / ACN14a</strain>
    </source>
</reference>
<keyword evidence="8" id="KW-1185">Reference proteome</keyword>
<dbReference type="HOGENOM" id="CLU_034934_1_0_11"/>
<dbReference type="AlphaFoldDB" id="Q0RPZ3"/>
<evidence type="ECO:0000313" key="8">
    <source>
        <dbReference type="Proteomes" id="UP000000657"/>
    </source>
</evidence>
<dbReference type="Proteomes" id="UP000000657">
    <property type="component" value="Chromosome"/>
</dbReference>
<feature type="transmembrane region" description="Helical" evidence="5">
    <location>
        <begin position="34"/>
        <end position="56"/>
    </location>
</feature>
<feature type="region of interest" description="Disordered" evidence="4">
    <location>
        <begin position="515"/>
        <end position="535"/>
    </location>
</feature>
<accession>Q0RPZ3</accession>
<proteinExistence type="predicted"/>
<dbReference type="EMBL" id="CT573213">
    <property type="protein sequence ID" value="CAJ60385.1"/>
    <property type="molecule type" value="Genomic_DNA"/>
</dbReference>
<name>Q0RPZ3_FRAAA</name>
<evidence type="ECO:0000256" key="2">
    <source>
        <dbReference type="ARBA" id="ARBA00022840"/>
    </source>
</evidence>
<sequence length="535" mass="58720">MVPCARKQVVFVMSRISGDKASPRIPTRNDKMRVPLWMLLLAVAGKGLWLVVRWGFRHRVAVAVVVGLLLFVHRFGPLGLAALAGGLFLVTVVWSRLHPRSCAWAGRWLWGRTRLAFIYRWRWRAAMVHTDLAIRMPMSTGDQVTFDEYFPRIRTIRSTRAVDTLRVELLPGQTPEQWAGQGEALRHVFRARRCQVQAETFRFVRLHFHRRDTLTRPVTPADLDSTDAGPGDADPDPADVDSDRAPVHAAYARLVAGLSAVPVGRCEDGSAWTLPVRGTHVLVAGATGAGKGSVLWSLLRGLGPAVRAGLVELWVCDPKGGMELAFGRAMFSRFATTTDTIADLLDDAVPVMQDRTARLSGVTRLHTPTVGEPLIVLVVDEIASLTAYVTDRELKKRIGAALPLLLSQGRAPGVVVLAAVQDPRKEVLPFRDLFPVRVALRMTEPDQADLVLGSGARDRGARAEEIPLSLPGVGYVLRDGNPDPIRVRAAFIDDDEITRTVHTYRPAAPGGWVPDLDAFTGHDPDDVPDRLDDAA</sequence>
<dbReference type="PANTHER" id="PTHR22683:SF41">
    <property type="entry name" value="DNA TRANSLOCASE FTSK"/>
    <property type="match status" value="1"/>
</dbReference>
<dbReference type="KEGG" id="fal:FRAAL1733"/>
<dbReference type="Gene3D" id="3.40.50.300">
    <property type="entry name" value="P-loop containing nucleotide triphosphate hydrolases"/>
    <property type="match status" value="1"/>
</dbReference>
<evidence type="ECO:0000256" key="5">
    <source>
        <dbReference type="SAM" id="Phobius"/>
    </source>
</evidence>
<organism evidence="7 8">
    <name type="scientific">Frankia alni (strain DSM 45986 / CECT 9034 / ACN14a)</name>
    <dbReference type="NCBI Taxonomy" id="326424"/>
    <lineage>
        <taxon>Bacteria</taxon>
        <taxon>Bacillati</taxon>
        <taxon>Actinomycetota</taxon>
        <taxon>Actinomycetes</taxon>
        <taxon>Frankiales</taxon>
        <taxon>Frankiaceae</taxon>
        <taxon>Frankia</taxon>
    </lineage>
</organism>
<keyword evidence="5" id="KW-0812">Transmembrane</keyword>
<dbReference type="GO" id="GO:0005524">
    <property type="term" value="F:ATP binding"/>
    <property type="evidence" value="ECO:0007669"/>
    <property type="project" value="UniProtKB-UniRule"/>
</dbReference>
<dbReference type="PROSITE" id="PS50901">
    <property type="entry name" value="FTSK"/>
    <property type="match status" value="1"/>
</dbReference>
<feature type="compositionally biased region" description="Basic and acidic residues" evidence="4">
    <location>
        <begin position="520"/>
        <end position="535"/>
    </location>
</feature>
<keyword evidence="5" id="KW-0472">Membrane</keyword>
<keyword evidence="1 3" id="KW-0547">Nucleotide-binding</keyword>
<evidence type="ECO:0000256" key="3">
    <source>
        <dbReference type="PROSITE-ProRule" id="PRU00289"/>
    </source>
</evidence>
<feature type="domain" description="FtsK" evidence="6">
    <location>
        <begin position="269"/>
        <end position="449"/>
    </location>
</feature>
<dbReference type="STRING" id="326424.FRAAL1733"/>
<dbReference type="InterPro" id="IPR027417">
    <property type="entry name" value="P-loop_NTPase"/>
</dbReference>
<dbReference type="InterPro" id="IPR002543">
    <property type="entry name" value="FtsK_dom"/>
</dbReference>
<evidence type="ECO:0000313" key="7">
    <source>
        <dbReference type="EMBL" id="CAJ60385.1"/>
    </source>
</evidence>
<feature type="transmembrane region" description="Helical" evidence="5">
    <location>
        <begin position="62"/>
        <end position="90"/>
    </location>
</feature>
<feature type="binding site" evidence="3">
    <location>
        <begin position="285"/>
        <end position="292"/>
    </location>
    <ligand>
        <name>ATP</name>
        <dbReference type="ChEBI" id="CHEBI:30616"/>
    </ligand>
</feature>
<dbReference type="GO" id="GO:0003677">
    <property type="term" value="F:DNA binding"/>
    <property type="evidence" value="ECO:0007669"/>
    <property type="project" value="InterPro"/>
</dbReference>
<keyword evidence="5" id="KW-1133">Transmembrane helix</keyword>
<keyword evidence="2 3" id="KW-0067">ATP-binding</keyword>
<feature type="region of interest" description="Disordered" evidence="4">
    <location>
        <begin position="217"/>
        <end position="240"/>
    </location>
</feature>
<evidence type="ECO:0000259" key="6">
    <source>
        <dbReference type="PROSITE" id="PS50901"/>
    </source>
</evidence>
<gene>
    <name evidence="7" type="primary">traSA</name>
    <name evidence="7" type="ordered locus">FRAAL1733</name>
</gene>
<dbReference type="PANTHER" id="PTHR22683">
    <property type="entry name" value="SPORULATION PROTEIN RELATED"/>
    <property type="match status" value="1"/>
</dbReference>
<dbReference type="SUPFAM" id="SSF52540">
    <property type="entry name" value="P-loop containing nucleoside triphosphate hydrolases"/>
    <property type="match status" value="1"/>
</dbReference>
<dbReference type="Pfam" id="PF01580">
    <property type="entry name" value="FtsK_SpoIIIE"/>
    <property type="match status" value="1"/>
</dbReference>
<protein>
    <submittedName>
        <fullName evidence="7">Plasmid transfer protein</fullName>
    </submittedName>
</protein>
<evidence type="ECO:0000256" key="1">
    <source>
        <dbReference type="ARBA" id="ARBA00022741"/>
    </source>
</evidence>
<dbReference type="InterPro" id="IPR050206">
    <property type="entry name" value="FtsK/SpoIIIE/SftA"/>
</dbReference>
<dbReference type="eggNOG" id="COG1674">
    <property type="taxonomic scope" value="Bacteria"/>
</dbReference>
<evidence type="ECO:0000256" key="4">
    <source>
        <dbReference type="SAM" id="MobiDB-lite"/>
    </source>
</evidence>